<evidence type="ECO:0000256" key="5">
    <source>
        <dbReference type="ARBA" id="ARBA00022553"/>
    </source>
</evidence>
<dbReference type="InterPro" id="IPR005467">
    <property type="entry name" value="His_kinase_dom"/>
</dbReference>
<evidence type="ECO:0000259" key="14">
    <source>
        <dbReference type="PROSITE" id="PS50110"/>
    </source>
</evidence>
<dbReference type="PANTHER" id="PTHR43547">
    <property type="entry name" value="TWO-COMPONENT HISTIDINE KINASE"/>
    <property type="match status" value="1"/>
</dbReference>
<evidence type="ECO:0000256" key="1">
    <source>
        <dbReference type="ARBA" id="ARBA00000085"/>
    </source>
</evidence>
<evidence type="ECO:0000259" key="13">
    <source>
        <dbReference type="PROSITE" id="PS50109"/>
    </source>
</evidence>
<sequence length="588" mass="66037">MTLFEWFRNKGARYFLSESEKTLLDRFEISEQRTRTILDSTYNAFIGMNSEGLITDWNLQAERTFGWKRTEVLGKELSEIVIPHKYREAHKKGLAHYLNTGEGPVLNKRMEITALHREGHEIPVEMTIFPFEHKGKHLFGSFLHDISERKATESKVRNLYQEMEQRVQERTQELALANKQLKEDANIRQRLYEQAQTANRLKDEFLATVSHELRTPLNVILGHSDILKDPATSTEEAQASINAIHRNAQIQVQIISDLLDVSRIISGKLQLHVKPIDVESVVEAAYESVQIAAKSKNIKVRVEGTERVKAVGGDPERLQQVLWNLLSNAIKFTPKGGNITVKLSNVESRVQIDVIDNGKGIDPDFLPYVFERFRQEDATTTRRYGGLGLGLAIVRHIVEGHGGTVAATSAGPNQGAKFTVSLPVLAAQLHEGFTTSHFGYENFVETNPEHPKTLDEVRIMIVDDDADTRNLLSVVLKKSGANVVTADSAQKAFDLYQVFNPQILLSDISMPDIDGYSLLKMIRTLPNTENLWAVALTAHARPEEHERALAAGFHVHIAKPVQTSELINTISDLLTAGDKNNPLIDRTL</sequence>
<dbReference type="Gene3D" id="3.40.50.2300">
    <property type="match status" value="1"/>
</dbReference>
<dbReference type="SUPFAM" id="SSF47384">
    <property type="entry name" value="Homodimeric domain of signal transducing histidine kinase"/>
    <property type="match status" value="1"/>
</dbReference>
<comment type="subcellular location">
    <subcellularLocation>
        <location evidence="2">Cell membrane</location>
    </subcellularLocation>
</comment>
<dbReference type="Pfam" id="PF13426">
    <property type="entry name" value="PAS_9"/>
    <property type="match status" value="1"/>
</dbReference>
<dbReference type="NCBIfam" id="TIGR00229">
    <property type="entry name" value="sensory_box"/>
    <property type="match status" value="1"/>
</dbReference>
<name>K7YUA1_BDEBC</name>
<dbReference type="InterPro" id="IPR036097">
    <property type="entry name" value="HisK_dim/P_sf"/>
</dbReference>
<dbReference type="InterPro" id="IPR000014">
    <property type="entry name" value="PAS"/>
</dbReference>
<evidence type="ECO:0000256" key="3">
    <source>
        <dbReference type="ARBA" id="ARBA00012438"/>
    </source>
</evidence>
<dbReference type="CDD" id="cd16922">
    <property type="entry name" value="HATPase_EvgS-ArcB-TorS-like"/>
    <property type="match status" value="1"/>
</dbReference>
<keyword evidence="9" id="KW-0067">ATP-binding</keyword>
<evidence type="ECO:0000256" key="6">
    <source>
        <dbReference type="ARBA" id="ARBA00022679"/>
    </source>
</evidence>
<dbReference type="SUPFAM" id="SSF55785">
    <property type="entry name" value="PYP-like sensor domain (PAS domain)"/>
    <property type="match status" value="1"/>
</dbReference>
<organism evidence="16 17">
    <name type="scientific">Bdellovibrio bacteriovorus str. Tiberius</name>
    <dbReference type="NCBI Taxonomy" id="1069642"/>
    <lineage>
        <taxon>Bacteria</taxon>
        <taxon>Pseudomonadati</taxon>
        <taxon>Bdellovibrionota</taxon>
        <taxon>Bdellovibrionia</taxon>
        <taxon>Bdellovibrionales</taxon>
        <taxon>Pseudobdellovibrionaceae</taxon>
        <taxon>Bdellovibrio</taxon>
    </lineage>
</organism>
<dbReference type="GO" id="GO:0005886">
    <property type="term" value="C:plasma membrane"/>
    <property type="evidence" value="ECO:0007669"/>
    <property type="project" value="UniProtKB-SubCell"/>
</dbReference>
<dbReference type="KEGG" id="bbat:Bdt_1527"/>
<dbReference type="OrthoDB" id="5287173at2"/>
<evidence type="ECO:0000256" key="8">
    <source>
        <dbReference type="ARBA" id="ARBA00022777"/>
    </source>
</evidence>
<dbReference type="InterPro" id="IPR011006">
    <property type="entry name" value="CheY-like_superfamily"/>
</dbReference>
<dbReference type="FunFam" id="3.30.565.10:FF:000023">
    <property type="entry name" value="PAS domain-containing sensor histidine kinase"/>
    <property type="match status" value="1"/>
</dbReference>
<dbReference type="InterPro" id="IPR003594">
    <property type="entry name" value="HATPase_dom"/>
</dbReference>
<dbReference type="SUPFAM" id="SSF52172">
    <property type="entry name" value="CheY-like"/>
    <property type="match status" value="1"/>
</dbReference>
<dbReference type="InterPro" id="IPR003661">
    <property type="entry name" value="HisK_dim/P_dom"/>
</dbReference>
<evidence type="ECO:0000313" key="16">
    <source>
        <dbReference type="EMBL" id="AFY01223.1"/>
    </source>
</evidence>
<dbReference type="PANTHER" id="PTHR43547:SF2">
    <property type="entry name" value="HYBRID SIGNAL TRANSDUCTION HISTIDINE KINASE C"/>
    <property type="match status" value="1"/>
</dbReference>
<feature type="modified residue" description="4-aspartylphosphate" evidence="12">
    <location>
        <position position="507"/>
    </location>
</feature>
<dbReference type="CDD" id="cd17580">
    <property type="entry name" value="REC_2_DhkD-like"/>
    <property type="match status" value="1"/>
</dbReference>
<keyword evidence="8" id="KW-0418">Kinase</keyword>
<dbReference type="Gene3D" id="1.10.287.130">
    <property type="match status" value="1"/>
</dbReference>
<gene>
    <name evidence="16" type="ORF">Bdt_1527</name>
</gene>
<dbReference type="InterPro" id="IPR035965">
    <property type="entry name" value="PAS-like_dom_sf"/>
</dbReference>
<dbReference type="SUPFAM" id="SSF55874">
    <property type="entry name" value="ATPase domain of HSP90 chaperone/DNA topoisomerase II/histidine kinase"/>
    <property type="match status" value="1"/>
</dbReference>
<keyword evidence="7" id="KW-0547">Nucleotide-binding</keyword>
<dbReference type="CDD" id="cd00082">
    <property type="entry name" value="HisKA"/>
    <property type="match status" value="1"/>
</dbReference>
<dbReference type="STRING" id="1069642.Bdt_1527"/>
<keyword evidence="11" id="KW-0472">Membrane</keyword>
<dbReference type="SMART" id="SM00091">
    <property type="entry name" value="PAS"/>
    <property type="match status" value="1"/>
</dbReference>
<comment type="catalytic activity">
    <reaction evidence="1">
        <text>ATP + protein L-histidine = ADP + protein N-phospho-L-histidine.</text>
        <dbReference type="EC" id="2.7.13.3"/>
    </reaction>
</comment>
<dbReference type="PROSITE" id="PS50112">
    <property type="entry name" value="PAS"/>
    <property type="match status" value="1"/>
</dbReference>
<keyword evidence="4" id="KW-1003">Cell membrane</keyword>
<dbReference type="InterPro" id="IPR004358">
    <property type="entry name" value="Sig_transdc_His_kin-like_C"/>
</dbReference>
<dbReference type="Gene3D" id="3.30.565.10">
    <property type="entry name" value="Histidine kinase-like ATPase, C-terminal domain"/>
    <property type="match status" value="1"/>
</dbReference>
<evidence type="ECO:0000259" key="15">
    <source>
        <dbReference type="PROSITE" id="PS50112"/>
    </source>
</evidence>
<dbReference type="PATRIC" id="fig|1069642.3.peg.1507"/>
<dbReference type="InterPro" id="IPR001789">
    <property type="entry name" value="Sig_transdc_resp-reg_receiver"/>
</dbReference>
<dbReference type="Pfam" id="PF00512">
    <property type="entry name" value="HisKA"/>
    <property type="match status" value="1"/>
</dbReference>
<dbReference type="GO" id="GO:0000155">
    <property type="term" value="F:phosphorelay sensor kinase activity"/>
    <property type="evidence" value="ECO:0007669"/>
    <property type="project" value="InterPro"/>
</dbReference>
<keyword evidence="6" id="KW-0808">Transferase</keyword>
<evidence type="ECO:0000256" key="11">
    <source>
        <dbReference type="ARBA" id="ARBA00023136"/>
    </source>
</evidence>
<evidence type="ECO:0000313" key="17">
    <source>
        <dbReference type="Proteomes" id="UP000010074"/>
    </source>
</evidence>
<reference evidence="16 17" key="1">
    <citation type="journal article" date="2012" name="BMC Genomics">
        <title>Genome analysis of a simultaneously predatory and prey-independent, novel Bdellovibrio bacteriovorus from the River Tiber, supports in silico predictions of both ancient and recent lateral gene transfer from diverse bacteria.</title>
        <authorList>
            <person name="Hobley L."/>
            <person name="Lerner T.R."/>
            <person name="Williams L.E."/>
            <person name="Lambert C."/>
            <person name="Till R."/>
            <person name="Milner D.S."/>
            <person name="Basford S.M."/>
            <person name="Capeness M.J."/>
            <person name="Fenton A.K."/>
            <person name="Atterbury R.J."/>
            <person name="Harris M.A."/>
            <person name="Sockett R.E."/>
        </authorList>
    </citation>
    <scope>NUCLEOTIDE SEQUENCE [LARGE SCALE GENOMIC DNA]</scope>
    <source>
        <strain evidence="16 17">Tiberius</strain>
    </source>
</reference>
<keyword evidence="5 12" id="KW-0597">Phosphoprotein</keyword>
<dbReference type="Proteomes" id="UP000010074">
    <property type="component" value="Chromosome"/>
</dbReference>
<feature type="domain" description="Histidine kinase" evidence="13">
    <location>
        <begin position="208"/>
        <end position="426"/>
    </location>
</feature>
<dbReference type="HOGENOM" id="CLU_000445_114_15_7"/>
<dbReference type="GO" id="GO:0005524">
    <property type="term" value="F:ATP binding"/>
    <property type="evidence" value="ECO:0007669"/>
    <property type="project" value="UniProtKB-KW"/>
</dbReference>
<dbReference type="SMART" id="SM00448">
    <property type="entry name" value="REC"/>
    <property type="match status" value="1"/>
</dbReference>
<dbReference type="Gene3D" id="3.30.450.20">
    <property type="entry name" value="PAS domain"/>
    <property type="match status" value="1"/>
</dbReference>
<dbReference type="CDD" id="cd00130">
    <property type="entry name" value="PAS"/>
    <property type="match status" value="1"/>
</dbReference>
<keyword evidence="10" id="KW-0902">Two-component regulatory system</keyword>
<accession>K7YUA1</accession>
<dbReference type="SMART" id="SM00387">
    <property type="entry name" value="HATPase_c"/>
    <property type="match status" value="1"/>
</dbReference>
<evidence type="ECO:0000256" key="12">
    <source>
        <dbReference type="PROSITE-ProRule" id="PRU00169"/>
    </source>
</evidence>
<dbReference type="InterPro" id="IPR036890">
    <property type="entry name" value="HATPase_C_sf"/>
</dbReference>
<dbReference type="PROSITE" id="PS50110">
    <property type="entry name" value="RESPONSE_REGULATORY"/>
    <property type="match status" value="1"/>
</dbReference>
<dbReference type="EMBL" id="CP002930">
    <property type="protein sequence ID" value="AFY01223.1"/>
    <property type="molecule type" value="Genomic_DNA"/>
</dbReference>
<dbReference type="EC" id="2.7.13.3" evidence="3"/>
<protein>
    <recommendedName>
        <fullName evidence="3">histidine kinase</fullName>
        <ecNumber evidence="3">2.7.13.3</ecNumber>
    </recommendedName>
</protein>
<feature type="domain" description="PAS" evidence="15">
    <location>
        <begin position="30"/>
        <end position="101"/>
    </location>
</feature>
<dbReference type="RefSeq" id="WP_015090681.1">
    <property type="nucleotide sequence ID" value="NC_019567.1"/>
</dbReference>
<proteinExistence type="predicted"/>
<dbReference type="PROSITE" id="PS50109">
    <property type="entry name" value="HIS_KIN"/>
    <property type="match status" value="1"/>
</dbReference>
<evidence type="ECO:0000256" key="7">
    <source>
        <dbReference type="ARBA" id="ARBA00022741"/>
    </source>
</evidence>
<evidence type="ECO:0000256" key="4">
    <source>
        <dbReference type="ARBA" id="ARBA00022475"/>
    </source>
</evidence>
<dbReference type="AlphaFoldDB" id="K7YUA1"/>
<dbReference type="SMART" id="SM00388">
    <property type="entry name" value="HisKA"/>
    <property type="match status" value="1"/>
</dbReference>
<feature type="domain" description="Response regulatory" evidence="14">
    <location>
        <begin position="458"/>
        <end position="574"/>
    </location>
</feature>
<dbReference type="PRINTS" id="PR00344">
    <property type="entry name" value="BCTRLSENSOR"/>
</dbReference>
<dbReference type="Pfam" id="PF00072">
    <property type="entry name" value="Response_reg"/>
    <property type="match status" value="1"/>
</dbReference>
<evidence type="ECO:0000256" key="9">
    <source>
        <dbReference type="ARBA" id="ARBA00022840"/>
    </source>
</evidence>
<evidence type="ECO:0000256" key="2">
    <source>
        <dbReference type="ARBA" id="ARBA00004236"/>
    </source>
</evidence>
<evidence type="ECO:0000256" key="10">
    <source>
        <dbReference type="ARBA" id="ARBA00023012"/>
    </source>
</evidence>
<dbReference type="Pfam" id="PF02518">
    <property type="entry name" value="HATPase_c"/>
    <property type="match status" value="1"/>
</dbReference>